<dbReference type="InterPro" id="IPR007410">
    <property type="entry name" value="LpqE-like"/>
</dbReference>
<dbReference type="PANTHER" id="PTHR36302">
    <property type="entry name" value="BLR7088 PROTEIN"/>
    <property type="match status" value="1"/>
</dbReference>
<comment type="caution">
    <text evidence="1">The sequence shown here is derived from an EMBL/GenBank/DDBJ whole genome shotgun (WGS) entry which is preliminary data.</text>
</comment>
<dbReference type="SUPFAM" id="SSF110087">
    <property type="entry name" value="DR1885-like metal-binding protein"/>
    <property type="match status" value="1"/>
</dbReference>
<name>A0ABS5GL76_9BRAD</name>
<dbReference type="RefSeq" id="WP_172240795.1">
    <property type="nucleotide sequence ID" value="NZ_JABFDP010000027.1"/>
</dbReference>
<protein>
    <submittedName>
        <fullName evidence="1">Copper chaperone PCu(A)C</fullName>
    </submittedName>
</protein>
<proteinExistence type="predicted"/>
<evidence type="ECO:0000313" key="1">
    <source>
        <dbReference type="EMBL" id="MBR1141331.1"/>
    </source>
</evidence>
<dbReference type="Gene3D" id="2.60.40.1890">
    <property type="entry name" value="PCu(A)C copper chaperone"/>
    <property type="match status" value="1"/>
</dbReference>
<reference evidence="2" key="1">
    <citation type="journal article" date="2021" name="ISME J.">
        <title>Evolutionary origin and ecological implication of a unique nif island in free-living Bradyrhizobium lineages.</title>
        <authorList>
            <person name="Tao J."/>
        </authorList>
    </citation>
    <scope>NUCLEOTIDE SEQUENCE [LARGE SCALE GENOMIC DNA]</scope>
    <source>
        <strain evidence="2">SZCCT0094</strain>
    </source>
</reference>
<dbReference type="InterPro" id="IPR036182">
    <property type="entry name" value="PCuAC_sf"/>
</dbReference>
<keyword evidence="2" id="KW-1185">Reference proteome</keyword>
<dbReference type="PANTHER" id="PTHR36302:SF1">
    <property type="entry name" value="COPPER CHAPERONE PCU(A)C"/>
    <property type="match status" value="1"/>
</dbReference>
<gene>
    <name evidence="1" type="ORF">JQ619_36850</name>
</gene>
<dbReference type="EMBL" id="JAFCLK010000061">
    <property type="protein sequence ID" value="MBR1141331.1"/>
    <property type="molecule type" value="Genomic_DNA"/>
</dbReference>
<sequence length="133" mass="14374">MVLDARSVAAAGEGLTLSDAWVPAAPEVGRDIPLLLTIKNETSAPEALMRVRCPIANFSERHTVDRGEGAPAMRSIPNIPVPAGSTLVLLPTAYHVMLLQTREPLEPGKRFTCTIVFQKAGSIETEVEVRQFP</sequence>
<dbReference type="Proteomes" id="UP001314635">
    <property type="component" value="Unassembled WGS sequence"/>
</dbReference>
<accession>A0ABS5GL76</accession>
<evidence type="ECO:0000313" key="2">
    <source>
        <dbReference type="Proteomes" id="UP001314635"/>
    </source>
</evidence>
<dbReference type="InterPro" id="IPR058248">
    <property type="entry name" value="Lxx211020-like"/>
</dbReference>
<organism evidence="1 2">
    <name type="scientific">Bradyrhizobium denitrificans</name>
    <dbReference type="NCBI Taxonomy" id="2734912"/>
    <lineage>
        <taxon>Bacteria</taxon>
        <taxon>Pseudomonadati</taxon>
        <taxon>Pseudomonadota</taxon>
        <taxon>Alphaproteobacteria</taxon>
        <taxon>Hyphomicrobiales</taxon>
        <taxon>Nitrobacteraceae</taxon>
        <taxon>Bradyrhizobium</taxon>
    </lineage>
</organism>
<dbReference type="Pfam" id="PF04314">
    <property type="entry name" value="PCuAC"/>
    <property type="match status" value="1"/>
</dbReference>